<dbReference type="Proteomes" id="UP000499080">
    <property type="component" value="Unassembled WGS sequence"/>
</dbReference>
<dbReference type="AlphaFoldDB" id="A0A4Y2L5T8"/>
<evidence type="ECO:0000313" key="8">
    <source>
        <dbReference type="Proteomes" id="UP000499080"/>
    </source>
</evidence>
<keyword evidence="2" id="KW-1003">Cell membrane</keyword>
<evidence type="ECO:0000256" key="1">
    <source>
        <dbReference type="ARBA" id="ARBA00004651"/>
    </source>
</evidence>
<keyword evidence="8" id="KW-1185">Reference proteome</keyword>
<proteinExistence type="predicted"/>
<protein>
    <recommendedName>
        <fullName evidence="9">Gustatory receptor</fullName>
    </recommendedName>
</protein>
<feature type="transmembrane region" description="Helical" evidence="6">
    <location>
        <begin position="116"/>
        <end position="149"/>
    </location>
</feature>
<sequence length="331" mass="38066">MQIYAITSWSLLFAQEVSTVRELISFFVSNLLSLVLWHDVKRKRHLIKSLVLKHQGSEIHLETKKNHVSVIINICLTAIVLIQVVLTVLCVYLLFHSSVEYRKYFSLLMDIENGNVASIIITAMIIFMTYTVLLKLPALIAVLAGTLYYKCSELLANVSKSMEDMRCLVPQYREIFKIFQNYNELFKMVNEVEETFSSTSFLVLCSQWINLYLVLVTYFKIEDRGFSTAVSWECFARLILGSLTVVGVVLCASRISSQVRRIQTSLQLIHNSLMKDEEKNRRVIEVVKSMIDMEFPQMTAYGFVELKPEFIFSAFGSVLTYGLLVLNLKKE</sequence>
<comment type="subcellular location">
    <subcellularLocation>
        <location evidence="1">Cell membrane</location>
        <topology evidence="1">Multi-pass membrane protein</topology>
    </subcellularLocation>
</comment>
<feature type="transmembrane region" description="Helical" evidence="6">
    <location>
        <begin position="70"/>
        <end position="95"/>
    </location>
</feature>
<evidence type="ECO:0000256" key="3">
    <source>
        <dbReference type="ARBA" id="ARBA00022692"/>
    </source>
</evidence>
<name>A0A4Y2L5T8_ARAVE</name>
<reference evidence="7 8" key="1">
    <citation type="journal article" date="2019" name="Sci. Rep.">
        <title>Orb-weaving spider Araneus ventricosus genome elucidates the spidroin gene catalogue.</title>
        <authorList>
            <person name="Kono N."/>
            <person name="Nakamura H."/>
            <person name="Ohtoshi R."/>
            <person name="Moran D.A.P."/>
            <person name="Shinohara A."/>
            <person name="Yoshida Y."/>
            <person name="Fujiwara M."/>
            <person name="Mori M."/>
            <person name="Tomita M."/>
            <person name="Arakawa K."/>
        </authorList>
    </citation>
    <scope>NUCLEOTIDE SEQUENCE [LARGE SCALE GENOMIC DNA]</scope>
</reference>
<evidence type="ECO:0008006" key="9">
    <source>
        <dbReference type="Google" id="ProtNLM"/>
    </source>
</evidence>
<keyword evidence="5 6" id="KW-0472">Membrane</keyword>
<evidence type="ECO:0000256" key="2">
    <source>
        <dbReference type="ARBA" id="ARBA00022475"/>
    </source>
</evidence>
<gene>
    <name evidence="7" type="ORF">AVEN_31842_1</name>
</gene>
<evidence type="ECO:0000256" key="5">
    <source>
        <dbReference type="ARBA" id="ARBA00023136"/>
    </source>
</evidence>
<feature type="transmembrane region" description="Helical" evidence="6">
    <location>
        <begin position="235"/>
        <end position="255"/>
    </location>
</feature>
<evidence type="ECO:0000256" key="4">
    <source>
        <dbReference type="ARBA" id="ARBA00022989"/>
    </source>
</evidence>
<organism evidence="7 8">
    <name type="scientific">Araneus ventricosus</name>
    <name type="common">Orbweaver spider</name>
    <name type="synonym">Epeira ventricosa</name>
    <dbReference type="NCBI Taxonomy" id="182803"/>
    <lineage>
        <taxon>Eukaryota</taxon>
        <taxon>Metazoa</taxon>
        <taxon>Ecdysozoa</taxon>
        <taxon>Arthropoda</taxon>
        <taxon>Chelicerata</taxon>
        <taxon>Arachnida</taxon>
        <taxon>Araneae</taxon>
        <taxon>Araneomorphae</taxon>
        <taxon>Entelegynae</taxon>
        <taxon>Araneoidea</taxon>
        <taxon>Araneidae</taxon>
        <taxon>Araneus</taxon>
    </lineage>
</organism>
<dbReference type="GO" id="GO:0005886">
    <property type="term" value="C:plasma membrane"/>
    <property type="evidence" value="ECO:0007669"/>
    <property type="project" value="UniProtKB-SubCell"/>
</dbReference>
<dbReference type="GO" id="GO:0050909">
    <property type="term" value="P:sensory perception of taste"/>
    <property type="evidence" value="ECO:0007669"/>
    <property type="project" value="InterPro"/>
</dbReference>
<evidence type="ECO:0000313" key="7">
    <source>
        <dbReference type="EMBL" id="GBN09872.1"/>
    </source>
</evidence>
<dbReference type="OrthoDB" id="6433170at2759"/>
<accession>A0A4Y2L5T8</accession>
<keyword evidence="4 6" id="KW-1133">Transmembrane helix</keyword>
<dbReference type="InterPro" id="IPR013604">
    <property type="entry name" value="7TM_chemorcpt"/>
</dbReference>
<comment type="caution">
    <text evidence="7">The sequence shown here is derived from an EMBL/GenBank/DDBJ whole genome shotgun (WGS) entry which is preliminary data.</text>
</comment>
<dbReference type="EMBL" id="BGPR01005402">
    <property type="protein sequence ID" value="GBN09872.1"/>
    <property type="molecule type" value="Genomic_DNA"/>
</dbReference>
<evidence type="ECO:0000256" key="6">
    <source>
        <dbReference type="SAM" id="Phobius"/>
    </source>
</evidence>
<dbReference type="Pfam" id="PF08395">
    <property type="entry name" value="7tm_7"/>
    <property type="match status" value="1"/>
</dbReference>
<keyword evidence="3 6" id="KW-0812">Transmembrane</keyword>
<feature type="transmembrane region" description="Helical" evidence="6">
    <location>
        <begin position="195"/>
        <end position="215"/>
    </location>
</feature>